<name>A0A0F9TNT2_9ZZZZ</name>
<evidence type="ECO:0008006" key="2">
    <source>
        <dbReference type="Google" id="ProtNLM"/>
    </source>
</evidence>
<dbReference type="EMBL" id="LAZR01000293">
    <property type="protein sequence ID" value="KKN76577.1"/>
    <property type="molecule type" value="Genomic_DNA"/>
</dbReference>
<organism evidence="1">
    <name type="scientific">marine sediment metagenome</name>
    <dbReference type="NCBI Taxonomy" id="412755"/>
    <lineage>
        <taxon>unclassified sequences</taxon>
        <taxon>metagenomes</taxon>
        <taxon>ecological metagenomes</taxon>
    </lineage>
</organism>
<gene>
    <name evidence="1" type="ORF">LCGC14_0368680</name>
</gene>
<reference evidence="1" key="1">
    <citation type="journal article" date="2015" name="Nature">
        <title>Complex archaea that bridge the gap between prokaryotes and eukaryotes.</title>
        <authorList>
            <person name="Spang A."/>
            <person name="Saw J.H."/>
            <person name="Jorgensen S.L."/>
            <person name="Zaremba-Niedzwiedzka K."/>
            <person name="Martijn J."/>
            <person name="Lind A.E."/>
            <person name="van Eijk R."/>
            <person name="Schleper C."/>
            <person name="Guy L."/>
            <person name="Ettema T.J."/>
        </authorList>
    </citation>
    <scope>NUCLEOTIDE SEQUENCE</scope>
</reference>
<dbReference type="AlphaFoldDB" id="A0A0F9TNT2"/>
<accession>A0A0F9TNT2</accession>
<evidence type="ECO:0000313" key="1">
    <source>
        <dbReference type="EMBL" id="KKN76577.1"/>
    </source>
</evidence>
<sequence>MFEQAVLAERFERLLLKQQQAARAYAELLKGLEDPQLRHQFDQIHRDKQRHVRLSERLLEIMP</sequence>
<comment type="caution">
    <text evidence="1">The sequence shown here is derived from an EMBL/GenBank/DDBJ whole genome shotgun (WGS) entry which is preliminary data.</text>
</comment>
<dbReference type="SUPFAM" id="SSF47240">
    <property type="entry name" value="Ferritin-like"/>
    <property type="match status" value="1"/>
</dbReference>
<dbReference type="InterPro" id="IPR009078">
    <property type="entry name" value="Ferritin-like_SF"/>
</dbReference>
<proteinExistence type="predicted"/>
<protein>
    <recommendedName>
        <fullName evidence="2">DUF2383 domain-containing protein</fullName>
    </recommendedName>
</protein>